<dbReference type="AlphaFoldDB" id="A0A9D4I3B0"/>
<keyword evidence="2" id="KW-1185">Reference proteome</keyword>
<gene>
    <name evidence="1" type="ORF">DPMN_183093</name>
</gene>
<evidence type="ECO:0000313" key="1">
    <source>
        <dbReference type="EMBL" id="KAH3748646.1"/>
    </source>
</evidence>
<sequence>MYVSPVGQLLICGGWPKYYIIQLDYEGKKKLTFLAAWKEGLGGQSATTCIPPH</sequence>
<protein>
    <submittedName>
        <fullName evidence="1">Uncharacterized protein</fullName>
    </submittedName>
</protein>
<reference evidence="1" key="1">
    <citation type="journal article" date="2019" name="bioRxiv">
        <title>The Genome of the Zebra Mussel, Dreissena polymorpha: A Resource for Invasive Species Research.</title>
        <authorList>
            <person name="McCartney M.A."/>
            <person name="Auch B."/>
            <person name="Kono T."/>
            <person name="Mallez S."/>
            <person name="Zhang Y."/>
            <person name="Obille A."/>
            <person name="Becker A."/>
            <person name="Abrahante J.E."/>
            <person name="Garbe J."/>
            <person name="Badalamenti J.P."/>
            <person name="Herman A."/>
            <person name="Mangelson H."/>
            <person name="Liachko I."/>
            <person name="Sullivan S."/>
            <person name="Sone E.D."/>
            <person name="Koren S."/>
            <person name="Silverstein K.A.T."/>
            <person name="Beckman K.B."/>
            <person name="Gohl D.M."/>
        </authorList>
    </citation>
    <scope>NUCLEOTIDE SEQUENCE</scope>
    <source>
        <strain evidence="1">Duluth1</strain>
        <tissue evidence="1">Whole animal</tissue>
    </source>
</reference>
<proteinExistence type="predicted"/>
<name>A0A9D4I3B0_DREPO</name>
<evidence type="ECO:0000313" key="2">
    <source>
        <dbReference type="Proteomes" id="UP000828390"/>
    </source>
</evidence>
<reference evidence="1" key="2">
    <citation type="submission" date="2020-11" db="EMBL/GenBank/DDBJ databases">
        <authorList>
            <person name="McCartney M.A."/>
            <person name="Auch B."/>
            <person name="Kono T."/>
            <person name="Mallez S."/>
            <person name="Becker A."/>
            <person name="Gohl D.M."/>
            <person name="Silverstein K.A.T."/>
            <person name="Koren S."/>
            <person name="Bechman K.B."/>
            <person name="Herman A."/>
            <person name="Abrahante J.E."/>
            <person name="Garbe J."/>
        </authorList>
    </citation>
    <scope>NUCLEOTIDE SEQUENCE</scope>
    <source>
        <strain evidence="1">Duluth1</strain>
        <tissue evidence="1">Whole animal</tissue>
    </source>
</reference>
<accession>A0A9D4I3B0</accession>
<organism evidence="1 2">
    <name type="scientific">Dreissena polymorpha</name>
    <name type="common">Zebra mussel</name>
    <name type="synonym">Mytilus polymorpha</name>
    <dbReference type="NCBI Taxonomy" id="45954"/>
    <lineage>
        <taxon>Eukaryota</taxon>
        <taxon>Metazoa</taxon>
        <taxon>Spiralia</taxon>
        <taxon>Lophotrochozoa</taxon>
        <taxon>Mollusca</taxon>
        <taxon>Bivalvia</taxon>
        <taxon>Autobranchia</taxon>
        <taxon>Heteroconchia</taxon>
        <taxon>Euheterodonta</taxon>
        <taxon>Imparidentia</taxon>
        <taxon>Neoheterodontei</taxon>
        <taxon>Myida</taxon>
        <taxon>Dreissenoidea</taxon>
        <taxon>Dreissenidae</taxon>
        <taxon>Dreissena</taxon>
    </lineage>
</organism>
<dbReference type="EMBL" id="JAIWYP010000010">
    <property type="protein sequence ID" value="KAH3748646.1"/>
    <property type="molecule type" value="Genomic_DNA"/>
</dbReference>
<comment type="caution">
    <text evidence="1">The sequence shown here is derived from an EMBL/GenBank/DDBJ whole genome shotgun (WGS) entry which is preliminary data.</text>
</comment>
<dbReference type="Proteomes" id="UP000828390">
    <property type="component" value="Unassembled WGS sequence"/>
</dbReference>